<dbReference type="PANTHER" id="PTHR31182">
    <property type="entry name" value="C2 NT-TYPE DOMAIN-CONTAINING PROTEIN"/>
    <property type="match status" value="1"/>
</dbReference>
<keyword evidence="4" id="KW-1185">Reference proteome</keyword>
<evidence type="ECO:0000259" key="2">
    <source>
        <dbReference type="PROSITE" id="PS51840"/>
    </source>
</evidence>
<dbReference type="AlphaFoldDB" id="A0A834Z8Z6"/>
<name>A0A834Z8Z6_TETSI</name>
<evidence type="ECO:0000313" key="3">
    <source>
        <dbReference type="EMBL" id="KAF8400628.1"/>
    </source>
</evidence>
<sequence length="679" mass="76942">MVVINMMKWSPWPPVPPARKFQVKVRLMKLEGFDGYEEEEEEEGEKKVVVVEMKWKDSKMGLVKSGRTSKRQRISSGERIVRRGETIEFDDEFESVCSFSILQKDNSFNPLDVSFDLLYGPSTKPRNKFTVMGRVSLNIADLASEMEPRLERKLPIGLQVGDVASEANLFVSISLVEIRSSQDSAGVAQDTVVVGKEDGFLRKVMDLTSYVSMTKKKKKKKKKKKSQDQNDREEVRDEGALNMFSGDTDESGTFDPESSPDNESDPTQQESWATIDKSEIINDIEASLVTQLSSETQLLDSVPKTGFLSWKRKRLNFRYVMRKEEPFIKKTNGDKGDSDTDIDLQRVSSSPIESVTSKYKPEEVVEKTTSQLDFREEWEAKELISRDGQAKLKANVFFASIDQCSEKADGESACTALVAVIADWFQSNRDAIPTRSQFDSLITEGSSEWRKLCDNEAYIQCFPDKHFDIETVLQADLRPLSVVPEKSFIGFFCPESFESLKGAMSFDGIWDEISSNMGDREPRVYIVSWNDHFFVLKVEDDAYYIIDTLGERLFEGCNQAYILKFDDSALMYRLPEKAEDGRKEIGGVETEECGKSNDSGDKKREESEELICSGKDCCREFIKRFLAAILLKELEVEEKKGTLVGKTLSLHQRLQIEFHFTSASSSSSSDGRGGWLSEA</sequence>
<dbReference type="Pfam" id="PF10358">
    <property type="entry name" value="NT-C2"/>
    <property type="match status" value="1"/>
</dbReference>
<feature type="region of interest" description="Disordered" evidence="1">
    <location>
        <begin position="215"/>
        <end position="271"/>
    </location>
</feature>
<feature type="compositionally biased region" description="Basic and acidic residues" evidence="1">
    <location>
        <begin position="226"/>
        <end position="239"/>
    </location>
</feature>
<reference evidence="3 4" key="1">
    <citation type="submission" date="2020-04" db="EMBL/GenBank/DDBJ databases">
        <title>Plant Genome Project.</title>
        <authorList>
            <person name="Zhang R.-G."/>
        </authorList>
    </citation>
    <scope>NUCLEOTIDE SEQUENCE [LARGE SCALE GENOMIC DNA]</scope>
    <source>
        <strain evidence="3">YNK0</strain>
        <tissue evidence="3">Leaf</tissue>
    </source>
</reference>
<dbReference type="OMA" id="IWDEIKS"/>
<dbReference type="PANTHER" id="PTHR31182:SF17">
    <property type="entry name" value="EEIG1_EHBP1 PROTEIN AMINO-TERMINAL DOMAIN PROTEIN"/>
    <property type="match status" value="1"/>
</dbReference>
<comment type="caution">
    <text evidence="3">The sequence shown here is derived from an EMBL/GenBank/DDBJ whole genome shotgun (WGS) entry which is preliminary data.</text>
</comment>
<dbReference type="Proteomes" id="UP000655225">
    <property type="component" value="Unassembled WGS sequence"/>
</dbReference>
<feature type="compositionally biased region" description="Basic residues" evidence="1">
    <location>
        <begin position="215"/>
        <end position="225"/>
    </location>
</feature>
<organism evidence="3 4">
    <name type="scientific">Tetracentron sinense</name>
    <name type="common">Spur-leaf</name>
    <dbReference type="NCBI Taxonomy" id="13715"/>
    <lineage>
        <taxon>Eukaryota</taxon>
        <taxon>Viridiplantae</taxon>
        <taxon>Streptophyta</taxon>
        <taxon>Embryophyta</taxon>
        <taxon>Tracheophyta</taxon>
        <taxon>Spermatophyta</taxon>
        <taxon>Magnoliopsida</taxon>
        <taxon>Trochodendrales</taxon>
        <taxon>Trochodendraceae</taxon>
        <taxon>Tetracentron</taxon>
    </lineage>
</organism>
<accession>A0A834Z8Z6</accession>
<evidence type="ECO:0000256" key="1">
    <source>
        <dbReference type="SAM" id="MobiDB-lite"/>
    </source>
</evidence>
<feature type="compositionally biased region" description="Acidic residues" evidence="1">
    <location>
        <begin position="247"/>
        <end position="264"/>
    </location>
</feature>
<dbReference type="InterPro" id="IPR019448">
    <property type="entry name" value="NT-C2"/>
</dbReference>
<gene>
    <name evidence="3" type="ORF">HHK36_013927</name>
</gene>
<dbReference type="PROSITE" id="PS51840">
    <property type="entry name" value="C2_NT"/>
    <property type="match status" value="1"/>
</dbReference>
<dbReference type="OrthoDB" id="733571at2759"/>
<evidence type="ECO:0000313" key="4">
    <source>
        <dbReference type="Proteomes" id="UP000655225"/>
    </source>
</evidence>
<feature type="domain" description="C2 NT-type" evidence="2">
    <location>
        <begin position="11"/>
        <end position="177"/>
    </location>
</feature>
<proteinExistence type="predicted"/>
<protein>
    <recommendedName>
        <fullName evidence="2">C2 NT-type domain-containing protein</fullName>
    </recommendedName>
</protein>
<dbReference type="EMBL" id="JABCRI010000009">
    <property type="protein sequence ID" value="KAF8400628.1"/>
    <property type="molecule type" value="Genomic_DNA"/>
</dbReference>